<proteinExistence type="predicted"/>
<dbReference type="CDD" id="cd00761">
    <property type="entry name" value="Glyco_tranf_GTA_type"/>
    <property type="match status" value="1"/>
</dbReference>
<dbReference type="EMBL" id="CP098808">
    <property type="protein sequence ID" value="USJ25519.1"/>
    <property type="molecule type" value="Genomic_DNA"/>
</dbReference>
<dbReference type="Pfam" id="PF00535">
    <property type="entry name" value="Glycos_transf_2"/>
    <property type="match status" value="1"/>
</dbReference>
<dbReference type="Gene3D" id="3.90.550.10">
    <property type="entry name" value="Spore Coat Polysaccharide Biosynthesis Protein SpsA, Chain A"/>
    <property type="match status" value="1"/>
</dbReference>
<feature type="domain" description="Glycosyltransferase 2-like" evidence="1">
    <location>
        <begin position="12"/>
        <end position="163"/>
    </location>
</feature>
<dbReference type="AlphaFoldDB" id="A0A9Q8YD41"/>
<dbReference type="SUPFAM" id="SSF53448">
    <property type="entry name" value="Nucleotide-diphospho-sugar transferases"/>
    <property type="match status" value="1"/>
</dbReference>
<organism evidence="2 3">
    <name type="scientific">Ensifer adhaerens</name>
    <name type="common">Sinorhizobium morelense</name>
    <dbReference type="NCBI Taxonomy" id="106592"/>
    <lineage>
        <taxon>Bacteria</taxon>
        <taxon>Pseudomonadati</taxon>
        <taxon>Pseudomonadota</taxon>
        <taxon>Alphaproteobacteria</taxon>
        <taxon>Hyphomicrobiales</taxon>
        <taxon>Rhizobiaceae</taxon>
        <taxon>Sinorhizobium/Ensifer group</taxon>
        <taxon>Ensifer</taxon>
    </lineage>
</organism>
<accession>A0A9Q8YD41</accession>
<dbReference type="InterPro" id="IPR029044">
    <property type="entry name" value="Nucleotide-diphossugar_trans"/>
</dbReference>
<geneLocation type="plasmid" evidence="2 3">
    <name>pA</name>
</geneLocation>
<protein>
    <submittedName>
        <fullName evidence="2">Glycosyltransferase</fullName>
    </submittedName>
</protein>
<dbReference type="RefSeq" id="WP_252160607.1">
    <property type="nucleotide sequence ID" value="NZ_CP098808.1"/>
</dbReference>
<dbReference type="InterPro" id="IPR001173">
    <property type="entry name" value="Glyco_trans_2-like"/>
</dbReference>
<evidence type="ECO:0000313" key="2">
    <source>
        <dbReference type="EMBL" id="USJ25519.1"/>
    </source>
</evidence>
<reference evidence="2" key="1">
    <citation type="submission" date="2022-06" db="EMBL/GenBank/DDBJ databases">
        <title>Physiological and biochemical characterization and genomic elucidation of a strain of the genus Ensifer adhaerens M8 that combines arsenic oxidation and chromium reduction.</title>
        <authorList>
            <person name="Li X."/>
            <person name="Yu c."/>
        </authorList>
    </citation>
    <scope>NUCLEOTIDE SEQUENCE</scope>
    <source>
        <strain evidence="2">M8</strain>
        <plasmid evidence="2">pA</plasmid>
    </source>
</reference>
<keyword evidence="2" id="KW-0614">Plasmid</keyword>
<gene>
    <name evidence="2" type="ORF">NE863_23805</name>
</gene>
<sequence length="308" mass="33671">MTNAVARTQIDIAVCTFRRPELAETLHSLALITVPADVAIRIIVADNDVTPSAEALVNQMRPTMPCEILYVHCPASNISIARNACLDNSTGHYLAFVDDDETVSRTWLVQLLDTALTTGADVVLGPVRAEYTLSAPNWMRRGDFHSTRPVWVDGEIRTGYTCNVLIDLTRPVVFNRRFNLALGQTGGEDTEFFRHMHADGGRLAYAPDALVFEPVPEKRARLAWLAKRRFRSGQTHGRLLSEPGQAGSRVAEIVRATAKSGYCAIASLMLLGSPVARSRYALRAIMHAGVVSGLIGVRELQQYGAATA</sequence>
<name>A0A9Q8YD41_ENSAD</name>
<evidence type="ECO:0000259" key="1">
    <source>
        <dbReference type="Pfam" id="PF00535"/>
    </source>
</evidence>
<evidence type="ECO:0000313" key="3">
    <source>
        <dbReference type="Proteomes" id="UP001055460"/>
    </source>
</evidence>
<dbReference type="Proteomes" id="UP001055460">
    <property type="component" value="Plasmid pA"/>
</dbReference>